<dbReference type="Proteomes" id="UP000007475">
    <property type="component" value="Segment"/>
</dbReference>
<dbReference type="Gene3D" id="2.40.50.140">
    <property type="entry name" value="Nucleic acid-binding proteins"/>
    <property type="match status" value="1"/>
</dbReference>
<evidence type="ECO:0000313" key="4">
    <source>
        <dbReference type="EMBL" id="ADV35675.1"/>
    </source>
</evidence>
<dbReference type="GeneID" id="10323798"/>
<dbReference type="GO" id="GO:0006310">
    <property type="term" value="P:DNA recombination"/>
    <property type="evidence" value="ECO:0007669"/>
    <property type="project" value="UniProtKB-UniRule"/>
</dbReference>
<evidence type="ECO:0000259" key="3">
    <source>
        <dbReference type="Pfam" id="PF21265"/>
    </source>
</evidence>
<dbReference type="InterPro" id="IPR012340">
    <property type="entry name" value="NA-bd_OB-fold"/>
</dbReference>
<comment type="subunit">
    <text evidence="1">Homodimer. Interacts (via C-terminus) with the viral DNA polymerase. Interacts with the viral helicase/primase. Part of the replicase complex that includes the DNA polymerase, the primase/helicase and the single-stranded DNA binding protein.</text>
</comment>
<protein>
    <recommendedName>
        <fullName evidence="1">Single-stranded DNA-binding protein</fullName>
        <shortName evidence="1">SSB protein</shortName>
    </recommendedName>
    <alternativeName>
        <fullName evidence="1">Helix-destabilizing protein</fullName>
    </alternativeName>
</protein>
<dbReference type="GO" id="GO:0003697">
    <property type="term" value="F:single-stranded DNA binding"/>
    <property type="evidence" value="ECO:0007669"/>
    <property type="project" value="UniProtKB-UniRule"/>
</dbReference>
<evidence type="ECO:0000256" key="1">
    <source>
        <dbReference type="HAMAP-Rule" id="MF_04153"/>
    </source>
</evidence>
<evidence type="ECO:0000313" key="5">
    <source>
        <dbReference type="Proteomes" id="UP000007475"/>
    </source>
</evidence>
<dbReference type="KEGG" id="vg:10323798"/>
<keyword evidence="5" id="KW-1185">Reference proteome</keyword>
<sequence length="231" mass="25486">MATAKRQVFISAKGKAAPYAAIQKPDFGTTEFPQPRGEYKVNLIVPLKDAQADIKRITKIYEESYAEFLAEHEANPPKVAPGKRPVPVRQGDLPFFEDGNGNVVFKFKCYASWKNPKTDAMQDITLRVADSKGKTMSVVPNISGGSTLKLRYSVFPYKWNTAVGASVKLQLEGVMLIDLVEFGGGGDDDWGDAVEEGGFVAEETTQREEWQEDRSDMGHAGEDIPDADDDF</sequence>
<feature type="region of interest" description="Disordered" evidence="2">
    <location>
        <begin position="197"/>
        <end position="231"/>
    </location>
</feature>
<feature type="domain" description="Single-stranded DNA-binding protein BPT7" evidence="3">
    <location>
        <begin position="13"/>
        <end position="179"/>
    </location>
</feature>
<comment type="similarity">
    <text evidence="1">Belongs to the Teseptimavirus single-stranded DNA-binding protein family.</text>
</comment>
<dbReference type="GO" id="GO:0039693">
    <property type="term" value="P:viral DNA genome replication"/>
    <property type="evidence" value="ECO:0007669"/>
    <property type="project" value="UniProtKB-UniRule"/>
</dbReference>
<name>E9KIF0_9CAUD</name>
<dbReference type="SUPFAM" id="SSF50249">
    <property type="entry name" value="Nucleic acid-binding proteins"/>
    <property type="match status" value="1"/>
</dbReference>
<dbReference type="RefSeq" id="YP_004306330.1">
    <property type="nucleotide sequence ID" value="NC_015264.1"/>
</dbReference>
<keyword evidence="1" id="KW-0233">DNA recombination</keyword>
<dbReference type="GO" id="GO:0006281">
    <property type="term" value="P:DNA repair"/>
    <property type="evidence" value="ECO:0007669"/>
    <property type="project" value="UniProtKB-UniRule"/>
</dbReference>
<accession>E9KIF0</accession>
<keyword evidence="1" id="KW-0234">DNA repair</keyword>
<dbReference type="InterPro" id="IPR016411">
    <property type="entry name" value="SSB_T7"/>
</dbReference>
<comment type="domain">
    <text evidence="1">The acidic C-terminus is involved in modulating the ssDNA binding properties. It is also required for dimer formation and for interactions with the viral DNA polymerase and the helicase.</text>
</comment>
<dbReference type="OrthoDB" id="10081at10239"/>
<dbReference type="PIRSF" id="PIRSF004311">
    <property type="entry name" value="Helix_destablz_SSB_T7"/>
    <property type="match status" value="1"/>
</dbReference>
<dbReference type="Pfam" id="PF21265">
    <property type="entry name" value="SBB_T7"/>
    <property type="match status" value="1"/>
</dbReference>
<feature type="compositionally biased region" description="Basic and acidic residues" evidence="2">
    <location>
        <begin position="204"/>
        <end position="222"/>
    </location>
</feature>
<keyword evidence="1" id="KW-0227">DNA damage</keyword>
<dbReference type="HAMAP" id="MF_04153">
    <property type="entry name" value="SSB_T7"/>
    <property type="match status" value="1"/>
</dbReference>
<dbReference type="InterPro" id="IPR049476">
    <property type="entry name" value="SBB_BPT7"/>
</dbReference>
<organism evidence="4 5">
    <name type="scientific">Pseudomonas phage phiIBB-PF7A</name>
    <dbReference type="NCBI Taxonomy" id="942165"/>
    <lineage>
        <taxon>Viruses</taxon>
        <taxon>Duplodnaviria</taxon>
        <taxon>Heunggongvirae</taxon>
        <taxon>Uroviricota</taxon>
        <taxon>Caudoviricetes</taxon>
        <taxon>Autographivirales</taxon>
        <taxon>Autotranscriptaviridae</taxon>
        <taxon>Studiervirinae</taxon>
        <taxon>Pifdecavirus</taxon>
        <taxon>Pifdecavirus IBBPF7A</taxon>
    </lineage>
</organism>
<dbReference type="EMBL" id="GU583987">
    <property type="protein sequence ID" value="ADV35675.1"/>
    <property type="molecule type" value="Genomic_DNA"/>
</dbReference>
<proteinExistence type="inferred from homology"/>
<gene>
    <name evidence="4" type="ORF">phiIBB-PF7Ap13</name>
</gene>
<keyword evidence="1 4" id="KW-0238">DNA-binding</keyword>
<keyword evidence="1" id="KW-0235">DNA replication</keyword>
<reference evidence="4 5" key="1">
    <citation type="journal article" date="2011" name="Virol. J.">
        <title>Complete genome sequence of the lytic Pseudomonas fluorescens phage phiIBB-PF7A.</title>
        <authorList>
            <person name="Sillankorva S."/>
            <person name="Kluskens L.D."/>
            <person name="Lingohr E.J."/>
            <person name="Kropinski A.M."/>
            <person name="Neubauer P."/>
            <person name="Azeredo J."/>
        </authorList>
    </citation>
    <scope>NUCLEOTIDE SEQUENCE [LARGE SCALE GENOMIC DNA]</scope>
</reference>
<keyword evidence="1" id="KW-1194">Viral DNA replication</keyword>
<evidence type="ECO:0000256" key="2">
    <source>
        <dbReference type="SAM" id="MobiDB-lite"/>
    </source>
</evidence>
<comment type="function">
    <text evidence="1">Single-stranded DNA-binding protein that participates in viral DNA replication, formation of concatemers, recombination and repair of double-stranded breaks. Coats the lagging-strand ssDNA as the replication fork advances and stimulates the activities of viral DNA polymerase and primase/helicase. Coordinates simultaneous synthesis of leading- and lagging-strands. Together with DNA primase/helicase, promotes pairing of two homologous DNA molecules containing complementary single-stranded regions and mediates homologous DNA strand exchange. Promotes also the formation of joint molecules. Disrupts loops, hairpins and other secondary structures present on ssDNA to reduce and eliminate pausing of viral DNA polymerase at specific sites during elongation.</text>
</comment>